<dbReference type="PANTHER" id="PTHR12242">
    <property type="entry name" value="OS02G0130600 PROTEIN-RELATED"/>
    <property type="match status" value="1"/>
</dbReference>
<protein>
    <submittedName>
        <fullName evidence="2">Protein rolling stone</fullName>
    </submittedName>
</protein>
<dbReference type="Pfam" id="PF21534">
    <property type="entry name" value="Rost"/>
    <property type="match status" value="1"/>
</dbReference>
<dbReference type="EMBL" id="WJQU01000001">
    <property type="protein sequence ID" value="KAJ6646410.1"/>
    <property type="molecule type" value="Genomic_DNA"/>
</dbReference>
<feature type="transmembrane region" description="Helical" evidence="1">
    <location>
        <begin position="157"/>
        <end position="175"/>
    </location>
</feature>
<reference evidence="2" key="1">
    <citation type="submission" date="2022-07" db="EMBL/GenBank/DDBJ databases">
        <authorList>
            <person name="Trinca V."/>
            <person name="Uliana J.V.C."/>
            <person name="Torres T.T."/>
            <person name="Ward R.J."/>
            <person name="Monesi N."/>
        </authorList>
    </citation>
    <scope>NUCLEOTIDE SEQUENCE</scope>
    <source>
        <strain evidence="2">HSMRA1968</strain>
        <tissue evidence="2">Whole embryos</tissue>
    </source>
</reference>
<dbReference type="GO" id="GO:0016020">
    <property type="term" value="C:membrane"/>
    <property type="evidence" value="ECO:0007669"/>
    <property type="project" value="TreeGrafter"/>
</dbReference>
<name>A0A9Q0N9W3_9DIPT</name>
<dbReference type="Proteomes" id="UP001151699">
    <property type="component" value="Chromosome A"/>
</dbReference>
<evidence type="ECO:0000256" key="1">
    <source>
        <dbReference type="SAM" id="Phobius"/>
    </source>
</evidence>
<dbReference type="PANTHER" id="PTHR12242:SF49">
    <property type="entry name" value="HEADBUTT, ISOFORM E"/>
    <property type="match status" value="1"/>
</dbReference>
<keyword evidence="1" id="KW-1133">Transmembrane helix</keyword>
<dbReference type="AlphaFoldDB" id="A0A9Q0N9W3"/>
<feature type="transmembrane region" description="Helical" evidence="1">
    <location>
        <begin position="125"/>
        <end position="145"/>
    </location>
</feature>
<keyword evidence="3" id="KW-1185">Reference proteome</keyword>
<sequence>MVTKLWNSCFHGLSSQQVYRHNFYLCQWQRDQDVGILYLIYRWLSAILFLAVLSCSLLDIGRSDEPRYEHHYAKWWIYLTHWGLMACAIQAWLGAWIVTQGMMVDRDDYGNQRQVKKSWFHRAYWILYTIATVYSFIITICYWSVVHNPEINKIDAVNLMVHVFNSIIMLIDLTIVGHPIKLSHVTWTMGIGLVYSIFTAIYFLLGGTTRKNTASIYPLLDWSKPGKSIVVSAAGILFVFVVHFLVYCMYRLRVCIFTNVCVRHHDDKDKNRSGMSRTISSLERGQKENFLSSTAVVELKI</sequence>
<dbReference type="InterPro" id="IPR049352">
    <property type="entry name" value="Rost"/>
</dbReference>
<evidence type="ECO:0000313" key="3">
    <source>
        <dbReference type="Proteomes" id="UP001151699"/>
    </source>
</evidence>
<gene>
    <name evidence="2" type="primary">rost_0</name>
    <name evidence="2" type="ORF">Bhyg_01621</name>
</gene>
<feature type="transmembrane region" description="Helical" evidence="1">
    <location>
        <begin position="81"/>
        <end position="104"/>
    </location>
</feature>
<dbReference type="OrthoDB" id="419711at2759"/>
<keyword evidence="1" id="KW-0472">Membrane</keyword>
<proteinExistence type="predicted"/>
<keyword evidence="1" id="KW-0812">Transmembrane</keyword>
<accession>A0A9Q0N9W3</accession>
<feature type="transmembrane region" description="Helical" evidence="1">
    <location>
        <begin position="39"/>
        <end position="61"/>
    </location>
</feature>
<comment type="caution">
    <text evidence="2">The sequence shown here is derived from an EMBL/GenBank/DDBJ whole genome shotgun (WGS) entry which is preliminary data.</text>
</comment>
<feature type="transmembrane region" description="Helical" evidence="1">
    <location>
        <begin position="229"/>
        <end position="250"/>
    </location>
</feature>
<organism evidence="2 3">
    <name type="scientific">Pseudolycoriella hygida</name>
    <dbReference type="NCBI Taxonomy" id="35572"/>
    <lineage>
        <taxon>Eukaryota</taxon>
        <taxon>Metazoa</taxon>
        <taxon>Ecdysozoa</taxon>
        <taxon>Arthropoda</taxon>
        <taxon>Hexapoda</taxon>
        <taxon>Insecta</taxon>
        <taxon>Pterygota</taxon>
        <taxon>Neoptera</taxon>
        <taxon>Endopterygota</taxon>
        <taxon>Diptera</taxon>
        <taxon>Nematocera</taxon>
        <taxon>Sciaroidea</taxon>
        <taxon>Sciaridae</taxon>
        <taxon>Pseudolycoriella</taxon>
    </lineage>
</organism>
<evidence type="ECO:0000313" key="2">
    <source>
        <dbReference type="EMBL" id="KAJ6646410.1"/>
    </source>
</evidence>
<feature type="transmembrane region" description="Helical" evidence="1">
    <location>
        <begin position="187"/>
        <end position="209"/>
    </location>
</feature>